<keyword evidence="3" id="KW-0238">DNA-binding</keyword>
<accession>A0ABR7RL99</accession>
<evidence type="ECO:0000256" key="2">
    <source>
        <dbReference type="ARBA" id="ARBA00023015"/>
    </source>
</evidence>
<dbReference type="SUPFAM" id="SSF53850">
    <property type="entry name" value="Periplasmic binding protein-like II"/>
    <property type="match status" value="1"/>
</dbReference>
<protein>
    <submittedName>
        <fullName evidence="6">LysR family transcriptional regulator</fullName>
    </submittedName>
</protein>
<dbReference type="PANTHER" id="PTHR30427">
    <property type="entry name" value="TRANSCRIPTIONAL ACTIVATOR PROTEIN LYSR"/>
    <property type="match status" value="1"/>
</dbReference>
<dbReference type="Pfam" id="PF03466">
    <property type="entry name" value="LysR_substrate"/>
    <property type="match status" value="1"/>
</dbReference>
<keyword evidence="7" id="KW-1185">Reference proteome</keyword>
<dbReference type="PRINTS" id="PR00039">
    <property type="entry name" value="HTHLYSR"/>
</dbReference>
<keyword evidence="2" id="KW-0805">Transcription regulation</keyword>
<comment type="caution">
    <text evidence="6">The sequence shown here is derived from an EMBL/GenBank/DDBJ whole genome shotgun (WGS) entry which is preliminary data.</text>
</comment>
<organism evidence="6 7">
    <name type="scientific">Teichococcus aerophilus</name>
    <dbReference type="NCBI Taxonomy" id="1224513"/>
    <lineage>
        <taxon>Bacteria</taxon>
        <taxon>Pseudomonadati</taxon>
        <taxon>Pseudomonadota</taxon>
        <taxon>Alphaproteobacteria</taxon>
        <taxon>Acetobacterales</taxon>
        <taxon>Roseomonadaceae</taxon>
        <taxon>Roseomonas</taxon>
    </lineage>
</organism>
<evidence type="ECO:0000256" key="4">
    <source>
        <dbReference type="ARBA" id="ARBA00023163"/>
    </source>
</evidence>
<evidence type="ECO:0000313" key="7">
    <source>
        <dbReference type="Proteomes" id="UP000626026"/>
    </source>
</evidence>
<evidence type="ECO:0000256" key="3">
    <source>
        <dbReference type="ARBA" id="ARBA00023125"/>
    </source>
</evidence>
<evidence type="ECO:0000256" key="1">
    <source>
        <dbReference type="ARBA" id="ARBA00009437"/>
    </source>
</evidence>
<dbReference type="PANTHER" id="PTHR30427:SF1">
    <property type="entry name" value="TRANSCRIPTIONAL ACTIVATOR PROTEIN LYSR"/>
    <property type="match status" value="1"/>
</dbReference>
<dbReference type="EMBL" id="JACTVA010000013">
    <property type="protein sequence ID" value="MBC9207084.1"/>
    <property type="molecule type" value="Genomic_DNA"/>
</dbReference>
<sequence>MNPTLRDLEVFRAVMECGGVTQAARQLGMSQPAASKMLRQAEERLGFQLFLRDGKRLVPTAEAHALLPEWLGAAAALDGVSRLADALRKGRSGRLAVAAVPVLATALLPDAVQAFRARHPGVLVSLRACTALEAAHLVADHRADLAVILGHSADLRVETERLGTSTIGCVLPRRHALARHRRLGLMDLADQPVISLSAQQPVGAMLRQAMAQEPRMGQVVVEVSQSSIACALVRAGAGVAVLDGFGLREANAQGLLVRPLLPAMPLEVCLLRPRHHAQSIPAASFTAFLKEAAQRALAGGRGVNEHGER</sequence>
<gene>
    <name evidence="6" type="ORF">IBL26_09590</name>
</gene>
<proteinExistence type="inferred from homology"/>
<dbReference type="Gene3D" id="1.10.10.10">
    <property type="entry name" value="Winged helix-like DNA-binding domain superfamily/Winged helix DNA-binding domain"/>
    <property type="match status" value="1"/>
</dbReference>
<name>A0ABR7RL99_9PROT</name>
<dbReference type="Pfam" id="PF00126">
    <property type="entry name" value="HTH_1"/>
    <property type="match status" value="1"/>
</dbReference>
<dbReference type="RefSeq" id="WP_187784253.1">
    <property type="nucleotide sequence ID" value="NZ_JACTVA010000013.1"/>
</dbReference>
<reference evidence="6 7" key="1">
    <citation type="journal article" date="2013" name="Int. J. Syst. Evol. Microbiol.">
        <title>Roseomonas aerophila sp. nov., isolated from air.</title>
        <authorList>
            <person name="Kim S.J."/>
            <person name="Weon H.Y."/>
            <person name="Ahn J.H."/>
            <person name="Hong S.B."/>
            <person name="Seok S.J."/>
            <person name="Whang K.S."/>
            <person name="Kwon S.W."/>
        </authorList>
    </citation>
    <scope>NUCLEOTIDE SEQUENCE [LARGE SCALE GENOMIC DNA]</scope>
    <source>
        <strain evidence="6 7">NBRC 108923</strain>
    </source>
</reference>
<dbReference type="InterPro" id="IPR000847">
    <property type="entry name" value="LysR_HTH_N"/>
</dbReference>
<comment type="similarity">
    <text evidence="1">Belongs to the LysR transcriptional regulatory family.</text>
</comment>
<feature type="domain" description="HTH lysR-type" evidence="5">
    <location>
        <begin position="3"/>
        <end position="60"/>
    </location>
</feature>
<evidence type="ECO:0000259" key="5">
    <source>
        <dbReference type="PROSITE" id="PS50931"/>
    </source>
</evidence>
<dbReference type="InterPro" id="IPR036390">
    <property type="entry name" value="WH_DNA-bd_sf"/>
</dbReference>
<dbReference type="PROSITE" id="PS50931">
    <property type="entry name" value="HTH_LYSR"/>
    <property type="match status" value="1"/>
</dbReference>
<dbReference type="InterPro" id="IPR005119">
    <property type="entry name" value="LysR_subst-bd"/>
</dbReference>
<dbReference type="Gene3D" id="3.40.190.290">
    <property type="match status" value="1"/>
</dbReference>
<dbReference type="InterPro" id="IPR036388">
    <property type="entry name" value="WH-like_DNA-bd_sf"/>
</dbReference>
<dbReference type="SUPFAM" id="SSF46785">
    <property type="entry name" value="Winged helix' DNA-binding domain"/>
    <property type="match status" value="1"/>
</dbReference>
<evidence type="ECO:0000313" key="6">
    <source>
        <dbReference type="EMBL" id="MBC9207084.1"/>
    </source>
</evidence>
<dbReference type="Proteomes" id="UP000626026">
    <property type="component" value="Unassembled WGS sequence"/>
</dbReference>
<keyword evidence="4" id="KW-0804">Transcription</keyword>